<sequence length="386" mass="43570">MWLRPLLRHRIGIGFRQFASTADATSSEIQPSESAQNLKRIGRALESYLRQSRENSNMMARERAEFDLGKRHLANIMGIDAHSMTQADIDKAVEYLFPSGLSDKQARPVMKPPDEILPTFNKYSFDDEGRPVDARFYTYHPKFYTLLSEIGQKTRNIIQFHAELLRSNKDSRDELQTVTMSGTAWLTAEKMRKRIGEKFSDEMYAHLILALDHLSALPGSVAEEKFIEKFREPLAAATSSKIFGVPIPEVQICKETKRRFTEVTVRVKHTKATVKVFEHGTGKWDIDATGFSTFRSLTVREILLCPLIVTNLIGQVDVVATSEGSGGETAVPRAVRHGVSLGLAALFPANEEKLRLAGLLTTDPRTKERSKVNQPGARAKWIWKRR</sequence>
<evidence type="ECO:0000313" key="5">
    <source>
        <dbReference type="Proteomes" id="UP001177023"/>
    </source>
</evidence>
<feature type="non-terminal residue" evidence="4">
    <location>
        <position position="1"/>
    </location>
</feature>
<evidence type="ECO:0008006" key="6">
    <source>
        <dbReference type="Google" id="ProtNLM"/>
    </source>
</evidence>
<name>A0AA36CUX9_9BILA</name>
<keyword evidence="5" id="KW-1185">Reference proteome</keyword>
<keyword evidence="3" id="KW-0687">Ribonucleoprotein</keyword>
<proteinExistence type="inferred from homology"/>
<reference evidence="4" key="1">
    <citation type="submission" date="2023-06" db="EMBL/GenBank/DDBJ databases">
        <authorList>
            <person name="Delattre M."/>
        </authorList>
    </citation>
    <scope>NUCLEOTIDE SEQUENCE</scope>
    <source>
        <strain evidence="4">AF72</strain>
    </source>
</reference>
<accession>A0AA36CUX9</accession>
<dbReference type="GO" id="GO:0005763">
    <property type="term" value="C:mitochondrial small ribosomal subunit"/>
    <property type="evidence" value="ECO:0007669"/>
    <property type="project" value="TreeGrafter"/>
</dbReference>
<gene>
    <name evidence="4" type="ORF">MSPICULIGERA_LOCUS12741</name>
</gene>
<evidence type="ECO:0000256" key="1">
    <source>
        <dbReference type="ARBA" id="ARBA00005251"/>
    </source>
</evidence>
<protein>
    <recommendedName>
        <fullName evidence="6">28S ribosomal protein S9, mitochondrial</fullName>
    </recommendedName>
</protein>
<dbReference type="InterPro" id="IPR014721">
    <property type="entry name" value="Ribsml_uS5_D2-typ_fold_subgr"/>
</dbReference>
<comment type="similarity">
    <text evidence="1">Belongs to the universal ribosomal protein uS9 family.</text>
</comment>
<organism evidence="4 5">
    <name type="scientific">Mesorhabditis spiculigera</name>
    <dbReference type="NCBI Taxonomy" id="96644"/>
    <lineage>
        <taxon>Eukaryota</taxon>
        <taxon>Metazoa</taxon>
        <taxon>Ecdysozoa</taxon>
        <taxon>Nematoda</taxon>
        <taxon>Chromadorea</taxon>
        <taxon>Rhabditida</taxon>
        <taxon>Rhabditina</taxon>
        <taxon>Rhabditomorpha</taxon>
        <taxon>Rhabditoidea</taxon>
        <taxon>Rhabditidae</taxon>
        <taxon>Mesorhabditinae</taxon>
        <taxon>Mesorhabditis</taxon>
    </lineage>
</organism>
<dbReference type="GO" id="GO:0003735">
    <property type="term" value="F:structural constituent of ribosome"/>
    <property type="evidence" value="ECO:0007669"/>
    <property type="project" value="InterPro"/>
</dbReference>
<dbReference type="InterPro" id="IPR000754">
    <property type="entry name" value="Ribosomal_uS9"/>
</dbReference>
<evidence type="ECO:0000313" key="4">
    <source>
        <dbReference type="EMBL" id="CAJ0574406.1"/>
    </source>
</evidence>
<dbReference type="PANTHER" id="PTHR21569">
    <property type="entry name" value="RIBOSOMAL PROTEIN S9"/>
    <property type="match status" value="1"/>
</dbReference>
<dbReference type="GO" id="GO:0003723">
    <property type="term" value="F:RNA binding"/>
    <property type="evidence" value="ECO:0007669"/>
    <property type="project" value="TreeGrafter"/>
</dbReference>
<dbReference type="EMBL" id="CATQJA010002630">
    <property type="protein sequence ID" value="CAJ0574406.1"/>
    <property type="molecule type" value="Genomic_DNA"/>
</dbReference>
<comment type="caution">
    <text evidence="4">The sequence shown here is derived from an EMBL/GenBank/DDBJ whole genome shotgun (WGS) entry which is preliminary data.</text>
</comment>
<dbReference type="GO" id="GO:0006412">
    <property type="term" value="P:translation"/>
    <property type="evidence" value="ECO:0007669"/>
    <property type="project" value="InterPro"/>
</dbReference>
<dbReference type="InterPro" id="IPR020568">
    <property type="entry name" value="Ribosomal_Su5_D2-typ_SF"/>
</dbReference>
<keyword evidence="2" id="KW-0689">Ribosomal protein</keyword>
<dbReference type="PANTHER" id="PTHR21569:SF1">
    <property type="entry name" value="SMALL RIBOSOMAL SUBUNIT PROTEIN US9M"/>
    <property type="match status" value="1"/>
</dbReference>
<dbReference type="SUPFAM" id="SSF54211">
    <property type="entry name" value="Ribosomal protein S5 domain 2-like"/>
    <property type="match status" value="1"/>
</dbReference>
<dbReference type="AlphaFoldDB" id="A0AA36CUX9"/>
<dbReference type="Proteomes" id="UP001177023">
    <property type="component" value="Unassembled WGS sequence"/>
</dbReference>
<evidence type="ECO:0000256" key="3">
    <source>
        <dbReference type="ARBA" id="ARBA00023274"/>
    </source>
</evidence>
<dbReference type="Pfam" id="PF00380">
    <property type="entry name" value="Ribosomal_S9"/>
    <property type="match status" value="1"/>
</dbReference>
<dbReference type="Gene3D" id="3.30.230.10">
    <property type="match status" value="1"/>
</dbReference>
<evidence type="ECO:0000256" key="2">
    <source>
        <dbReference type="ARBA" id="ARBA00022980"/>
    </source>
</evidence>